<comment type="caution">
    <text evidence="1">The sequence shown here is derived from an EMBL/GenBank/DDBJ whole genome shotgun (WGS) entry which is preliminary data.</text>
</comment>
<sequence>MSRNIISRRKKRTLGSTHQYRHIITEDVSKTYRQLEETSRRLQSKLNDMVSKARLIQDIECRYLALREKVADTEHMLLLNGIDTSEYPLFREIIPENEEDRDTDCEIIDDI</sequence>
<keyword evidence="2" id="KW-1185">Reference proteome</keyword>
<accession>A0AAV0WIG3</accession>
<protein>
    <submittedName>
        <fullName evidence="1">Uncharacterized protein</fullName>
    </submittedName>
</protein>
<evidence type="ECO:0000313" key="2">
    <source>
        <dbReference type="Proteomes" id="UP001160148"/>
    </source>
</evidence>
<evidence type="ECO:0000313" key="1">
    <source>
        <dbReference type="EMBL" id="CAI6355457.1"/>
    </source>
</evidence>
<gene>
    <name evidence="1" type="ORF">MEUPH1_LOCUS11307</name>
</gene>
<reference evidence="1 2" key="1">
    <citation type="submission" date="2023-01" db="EMBL/GenBank/DDBJ databases">
        <authorList>
            <person name="Whitehead M."/>
        </authorList>
    </citation>
    <scope>NUCLEOTIDE SEQUENCE [LARGE SCALE GENOMIC DNA]</scope>
</reference>
<proteinExistence type="predicted"/>
<organism evidence="1 2">
    <name type="scientific">Macrosiphum euphorbiae</name>
    <name type="common">potato aphid</name>
    <dbReference type="NCBI Taxonomy" id="13131"/>
    <lineage>
        <taxon>Eukaryota</taxon>
        <taxon>Metazoa</taxon>
        <taxon>Ecdysozoa</taxon>
        <taxon>Arthropoda</taxon>
        <taxon>Hexapoda</taxon>
        <taxon>Insecta</taxon>
        <taxon>Pterygota</taxon>
        <taxon>Neoptera</taxon>
        <taxon>Paraneoptera</taxon>
        <taxon>Hemiptera</taxon>
        <taxon>Sternorrhyncha</taxon>
        <taxon>Aphidomorpha</taxon>
        <taxon>Aphidoidea</taxon>
        <taxon>Aphididae</taxon>
        <taxon>Macrosiphini</taxon>
        <taxon>Macrosiphum</taxon>
    </lineage>
</organism>
<dbReference type="Proteomes" id="UP001160148">
    <property type="component" value="Unassembled WGS sequence"/>
</dbReference>
<dbReference type="AlphaFoldDB" id="A0AAV0WIG3"/>
<dbReference type="EMBL" id="CARXXK010000002">
    <property type="protein sequence ID" value="CAI6355457.1"/>
    <property type="molecule type" value="Genomic_DNA"/>
</dbReference>
<name>A0AAV0WIG3_9HEMI</name>